<dbReference type="GO" id="GO:0006825">
    <property type="term" value="P:copper ion transport"/>
    <property type="evidence" value="ECO:0007669"/>
    <property type="project" value="InterPro"/>
</dbReference>
<feature type="domain" description="CopC" evidence="7">
    <location>
        <begin position="76"/>
        <end position="170"/>
    </location>
</feature>
<name>A0A7D7KXW1_KOCVA</name>
<keyword evidence="9" id="KW-1185">Reference proteome</keyword>
<reference evidence="8" key="1">
    <citation type="submission" date="2017-08" db="EMBL/GenBank/DDBJ databases">
        <authorList>
            <person name="Minaev M."/>
            <person name="Kurbakov K.A."/>
            <person name="Solodovnikova G.I."/>
            <person name="Kuznetsova O.A."/>
            <person name="Lisitsyn A.B."/>
        </authorList>
    </citation>
    <scope>NUCLEOTIDE SEQUENCE</scope>
    <source>
        <strain evidence="8">80</strain>
    </source>
</reference>
<feature type="compositionally biased region" description="Low complexity" evidence="5">
    <location>
        <begin position="175"/>
        <end position="197"/>
    </location>
</feature>
<dbReference type="EMBL" id="CP059343">
    <property type="protein sequence ID" value="QMS55646.1"/>
    <property type="molecule type" value="Genomic_DNA"/>
</dbReference>
<dbReference type="InterPro" id="IPR007348">
    <property type="entry name" value="CopC_dom"/>
</dbReference>
<dbReference type="Gene3D" id="2.60.40.1220">
    <property type="match status" value="1"/>
</dbReference>
<dbReference type="PANTHER" id="PTHR34820">
    <property type="entry name" value="INNER MEMBRANE PROTEIN YEBZ"/>
    <property type="match status" value="1"/>
</dbReference>
<dbReference type="Pfam" id="PF04234">
    <property type="entry name" value="CopC"/>
    <property type="match status" value="1"/>
</dbReference>
<feature type="transmembrane region" description="Helical" evidence="6">
    <location>
        <begin position="51"/>
        <end position="71"/>
    </location>
</feature>
<evidence type="ECO:0000313" key="8">
    <source>
        <dbReference type="EMBL" id="QMS55646.1"/>
    </source>
</evidence>
<dbReference type="GO" id="GO:0046688">
    <property type="term" value="P:response to copper ion"/>
    <property type="evidence" value="ECO:0007669"/>
    <property type="project" value="InterPro"/>
</dbReference>
<organism evidence="8 9">
    <name type="scientific">Kocuria varians</name>
    <name type="common">Micrococcus varians</name>
    <dbReference type="NCBI Taxonomy" id="1272"/>
    <lineage>
        <taxon>Bacteria</taxon>
        <taxon>Bacillati</taxon>
        <taxon>Actinomycetota</taxon>
        <taxon>Actinomycetes</taxon>
        <taxon>Micrococcales</taxon>
        <taxon>Micrococcaceae</taxon>
        <taxon>Kocuria</taxon>
    </lineage>
</organism>
<feature type="region of interest" description="Disordered" evidence="5">
    <location>
        <begin position="170"/>
        <end position="199"/>
    </location>
</feature>
<keyword evidence="4" id="KW-0186">Copper</keyword>
<evidence type="ECO:0000256" key="6">
    <source>
        <dbReference type="SAM" id="Phobius"/>
    </source>
</evidence>
<accession>A0A7D7KXW1</accession>
<evidence type="ECO:0000259" key="7">
    <source>
        <dbReference type="Pfam" id="PF04234"/>
    </source>
</evidence>
<dbReference type="GO" id="GO:0005886">
    <property type="term" value="C:plasma membrane"/>
    <property type="evidence" value="ECO:0007669"/>
    <property type="project" value="TreeGrafter"/>
</dbReference>
<dbReference type="InterPro" id="IPR014755">
    <property type="entry name" value="Cu-Rt/internalin_Ig-like"/>
</dbReference>
<dbReference type="GO" id="GO:0042597">
    <property type="term" value="C:periplasmic space"/>
    <property type="evidence" value="ECO:0007669"/>
    <property type="project" value="InterPro"/>
</dbReference>
<dbReference type="GO" id="GO:0030313">
    <property type="term" value="C:cell envelope"/>
    <property type="evidence" value="ECO:0007669"/>
    <property type="project" value="UniProtKB-SubCell"/>
</dbReference>
<comment type="subcellular location">
    <subcellularLocation>
        <location evidence="1">Cell envelope</location>
    </subcellularLocation>
</comment>
<dbReference type="SUPFAM" id="SSF81296">
    <property type="entry name" value="E set domains"/>
    <property type="match status" value="1"/>
</dbReference>
<keyword evidence="3" id="KW-0732">Signal</keyword>
<evidence type="ECO:0000256" key="4">
    <source>
        <dbReference type="ARBA" id="ARBA00023008"/>
    </source>
</evidence>
<dbReference type="GO" id="GO:0005507">
    <property type="term" value="F:copper ion binding"/>
    <property type="evidence" value="ECO:0007669"/>
    <property type="project" value="InterPro"/>
</dbReference>
<evidence type="ECO:0000313" key="9">
    <source>
        <dbReference type="Proteomes" id="UP000216825"/>
    </source>
</evidence>
<evidence type="ECO:0000256" key="3">
    <source>
        <dbReference type="ARBA" id="ARBA00022729"/>
    </source>
</evidence>
<feature type="transmembrane region" description="Helical" evidence="6">
    <location>
        <begin position="207"/>
        <end position="228"/>
    </location>
</feature>
<keyword evidence="2" id="KW-0479">Metal-binding</keyword>
<gene>
    <name evidence="8" type="primary">copC</name>
    <name evidence="8" type="ORF">CIB50_0000334</name>
</gene>
<dbReference type="Proteomes" id="UP000216825">
    <property type="component" value="Chromosome"/>
</dbReference>
<proteinExistence type="predicted"/>
<keyword evidence="6" id="KW-1133">Transmembrane helix</keyword>
<keyword evidence="6" id="KW-0812">Transmembrane</keyword>
<evidence type="ECO:0000256" key="1">
    <source>
        <dbReference type="ARBA" id="ARBA00004196"/>
    </source>
</evidence>
<dbReference type="InterPro" id="IPR014756">
    <property type="entry name" value="Ig_E-set"/>
</dbReference>
<evidence type="ECO:0000256" key="2">
    <source>
        <dbReference type="ARBA" id="ARBA00022723"/>
    </source>
</evidence>
<evidence type="ECO:0000256" key="5">
    <source>
        <dbReference type="SAM" id="MobiDB-lite"/>
    </source>
</evidence>
<reference evidence="8" key="2">
    <citation type="submission" date="2020-07" db="EMBL/GenBank/DDBJ databases">
        <title>Genome of starter culture bacteria Kocuria salsicia reveals its technological properties and safety for usage in meat industry.</title>
        <authorList>
            <person name="Michael M."/>
            <person name="Konstantin K."/>
            <person name="Evgenii K."/>
            <person name="Galina S."/>
            <person name="Oksana K."/>
            <person name="Andrei L."/>
        </authorList>
    </citation>
    <scope>NUCLEOTIDE SEQUENCE [LARGE SCALE GENOMIC DNA]</scope>
    <source>
        <strain evidence="8">80</strain>
    </source>
</reference>
<keyword evidence="6" id="KW-0472">Membrane</keyword>
<dbReference type="PANTHER" id="PTHR34820:SF4">
    <property type="entry name" value="INNER MEMBRANE PROTEIN YEBZ"/>
    <property type="match status" value="1"/>
</dbReference>
<sequence>MKHMNDHHTPRTGSLAGRTPVTRAGAVGGAPFAARRPGAARAVAAPAGHRAVLPALLAALTALLLVLATAGPASAHDELVSTNPAAGSSVEKAPTTLDLTFSGNIQDIGSEVRVTDSHGTDMTRGTLAVQKTKVSQPLREGGDSDETYTVTWRVVSQDGHPIEGTFTYDVGEGAGSTASPAPVSSASGQAQQDDAQQPVSGTGVPGWVLPVIGGVVALVLLLVVLAFATRPRQR</sequence>
<dbReference type="InterPro" id="IPR032694">
    <property type="entry name" value="CopC/D"/>
</dbReference>
<protein>
    <submittedName>
        <fullName evidence="8">Copper resistance protein C</fullName>
    </submittedName>
</protein>
<dbReference type="AlphaFoldDB" id="A0A7D7KXW1"/>
<dbReference type="RefSeq" id="WP_238694053.1">
    <property type="nucleotide sequence ID" value="NZ_CP059343.1"/>
</dbReference>
<feature type="region of interest" description="Disordered" evidence="5">
    <location>
        <begin position="1"/>
        <end position="22"/>
    </location>
</feature>
<dbReference type="KEGG" id="kvr:CIB50_0000334"/>